<dbReference type="RefSeq" id="WP_133396483.1">
    <property type="nucleotide sequence ID" value="NZ_SNAA01000006.1"/>
</dbReference>
<accession>A0A4R6ABI0</accession>
<organism evidence="1 2">
    <name type="scientific">Palleronia sediminis</name>
    <dbReference type="NCBI Taxonomy" id="2547833"/>
    <lineage>
        <taxon>Bacteria</taxon>
        <taxon>Pseudomonadati</taxon>
        <taxon>Pseudomonadota</taxon>
        <taxon>Alphaproteobacteria</taxon>
        <taxon>Rhodobacterales</taxon>
        <taxon>Roseobacteraceae</taxon>
        <taxon>Palleronia</taxon>
    </lineage>
</organism>
<sequence>MQLNPFSSVPRPALAGDRGAVSAAHPLAVAAGQQMLIEGGNAVDALVAAQAVLTVVAPDACGLGGDAFVLLEEAGEVTAINGAGAAPLGAERIASSGPLSVMVPGIVDCWTLLAPRMACGLGPALQFAIRLAHNGTRVDPGLAAARDAQKSRLEAGGAGKWPLIKVEPGARLKQPELAQTLEAIAFEGRAGFYGGQVAAEMLKVLSEGGSDMTEADLERPAAMITTPVAVAFADHVVHVQPPASQGALLAMCLAAWEAGDYTSAERAHVGVELTLAVFEYRDEIARGIDLLSEVLEIDRAHASLKDGPRSYLHTAGVCTSDAEGRSAASLVSVFDDFGSGVFLPRSGFVLNNRGGGFTSKGNAFAPGKRPVHTLAPALVTGPSGTCAISTPGADGQVQSLLQVMLDWLASGTSLTDAVAAPRWRSEDGKLLVEKGHPALDDLSRNGHRTVPTEAGDMRFGAITAAGRHGNTPFALADWRRTTWAGVA</sequence>
<dbReference type="SUPFAM" id="SSF56235">
    <property type="entry name" value="N-terminal nucleophile aminohydrolases (Ntn hydrolases)"/>
    <property type="match status" value="1"/>
</dbReference>
<dbReference type="OrthoDB" id="9781342at2"/>
<dbReference type="GO" id="GO:0016740">
    <property type="term" value="F:transferase activity"/>
    <property type="evidence" value="ECO:0007669"/>
    <property type="project" value="UniProtKB-KW"/>
</dbReference>
<name>A0A4R6ABI0_9RHOB</name>
<proteinExistence type="predicted"/>
<keyword evidence="1" id="KW-0808">Transferase</keyword>
<evidence type="ECO:0000313" key="1">
    <source>
        <dbReference type="EMBL" id="TDL81180.1"/>
    </source>
</evidence>
<keyword evidence="2" id="KW-1185">Reference proteome</keyword>
<dbReference type="PANTHER" id="PTHR43881:SF1">
    <property type="entry name" value="GAMMA-GLUTAMYLTRANSPEPTIDASE (AFU_ORTHOLOGUE AFUA_4G13580)"/>
    <property type="match status" value="1"/>
</dbReference>
<comment type="caution">
    <text evidence="1">The sequence shown here is derived from an EMBL/GenBank/DDBJ whole genome shotgun (WGS) entry which is preliminary data.</text>
</comment>
<dbReference type="InterPro" id="IPR043137">
    <property type="entry name" value="GGT_ssub_C"/>
</dbReference>
<dbReference type="Pfam" id="PF01019">
    <property type="entry name" value="G_glu_transpept"/>
    <property type="match status" value="1"/>
</dbReference>
<dbReference type="EMBL" id="SNAA01000006">
    <property type="protein sequence ID" value="TDL81180.1"/>
    <property type="molecule type" value="Genomic_DNA"/>
</dbReference>
<dbReference type="PRINTS" id="PR01210">
    <property type="entry name" value="GGTRANSPTASE"/>
</dbReference>
<reference evidence="1 2" key="1">
    <citation type="submission" date="2019-03" db="EMBL/GenBank/DDBJ databases">
        <title>Primorskyibacter sp. SS33 isolated from sediments.</title>
        <authorList>
            <person name="Xunke S."/>
        </authorList>
    </citation>
    <scope>NUCLEOTIDE SEQUENCE [LARGE SCALE GENOMIC DNA]</scope>
    <source>
        <strain evidence="1 2">SS33</strain>
    </source>
</reference>
<evidence type="ECO:0000313" key="2">
    <source>
        <dbReference type="Proteomes" id="UP000295701"/>
    </source>
</evidence>
<protein>
    <submittedName>
        <fullName evidence="1">Gamma-glutamyltransferase</fullName>
    </submittedName>
</protein>
<dbReference type="Proteomes" id="UP000295701">
    <property type="component" value="Unassembled WGS sequence"/>
</dbReference>
<dbReference type="InterPro" id="IPR029055">
    <property type="entry name" value="Ntn_hydrolases_N"/>
</dbReference>
<dbReference type="InterPro" id="IPR052896">
    <property type="entry name" value="GGT-like_enzyme"/>
</dbReference>
<gene>
    <name evidence="1" type="ORF">E2L08_07545</name>
</gene>
<dbReference type="AlphaFoldDB" id="A0A4R6ABI0"/>
<dbReference type="Gene3D" id="3.60.20.40">
    <property type="match status" value="1"/>
</dbReference>
<dbReference type="PANTHER" id="PTHR43881">
    <property type="entry name" value="GAMMA-GLUTAMYLTRANSPEPTIDASE (AFU_ORTHOLOGUE AFUA_4G13580)"/>
    <property type="match status" value="1"/>
</dbReference>